<dbReference type="InterPro" id="IPR038817">
    <property type="entry name" value="CCDC192"/>
</dbReference>
<dbReference type="OrthoDB" id="6111632at2759"/>
<dbReference type="GeneID" id="110989887"/>
<evidence type="ECO:0000256" key="1">
    <source>
        <dbReference type="SAM" id="Coils"/>
    </source>
</evidence>
<dbReference type="RefSeq" id="XP_022110270.1">
    <property type="nucleotide sequence ID" value="XM_022254578.1"/>
</dbReference>
<evidence type="ECO:0000256" key="2">
    <source>
        <dbReference type="SAM" id="MobiDB-lite"/>
    </source>
</evidence>
<sequence length="489" mass="54458">MGHGASTNVKKLTITQSNRRSLSSDRLQHVQAAGTEEGARAPSPAKLGWTRSSSDGCIVENLNTSKTKVELLELQVEEFKELFHYAEEKANEAHARAQTLEQQMAEVEGANFELLDRVSELEQQLEASKDQTSPEAEQEFSRMLLERDQTIEKQVQQIKSLEEDLAKMRTKLRKKLRSAQTELAEAKQEAGLKVYSLKDQLAVLQEENAKLSERLERAHAISSAQSRQNSAATATCDDRIPRDMPTEEEWEDGRTKVILELSSQLSSQEQRIVELEETVREREETIQALQVQLRSTPRPPSGTRTKQSLAARSLSVEKQPEQLDDLSKQWTAGNDGKRQLSIRQQRTSSSSSSKGREGRRSSSTGRHPSSGKEQVMGGANDNLRNHELAAGGKKVRQHSANSVDSAISDRSDSSSTKASSASSSRERRRRRNQLSRQSSADERELQTRSRAPSDVQVEGRDSGIGVTSEGKSKYSDDVEQMMDDIVGNS</sequence>
<evidence type="ECO:0000313" key="4">
    <source>
        <dbReference type="RefSeq" id="XP_022110270.1"/>
    </source>
</evidence>
<feature type="region of interest" description="Disordered" evidence="2">
    <location>
        <begin position="221"/>
        <end position="251"/>
    </location>
</feature>
<dbReference type="KEGG" id="aplc:110989887"/>
<feature type="compositionally biased region" description="Polar residues" evidence="2">
    <location>
        <begin position="222"/>
        <end position="233"/>
    </location>
</feature>
<feature type="compositionally biased region" description="Low complexity" evidence="2">
    <location>
        <begin position="339"/>
        <end position="353"/>
    </location>
</feature>
<feature type="compositionally biased region" description="Basic and acidic residues" evidence="2">
    <location>
        <begin position="236"/>
        <end position="245"/>
    </location>
</feature>
<feature type="compositionally biased region" description="Polar residues" evidence="2">
    <location>
        <begin position="1"/>
        <end position="21"/>
    </location>
</feature>
<proteinExistence type="predicted"/>
<reference evidence="4" key="1">
    <citation type="submission" date="2025-08" db="UniProtKB">
        <authorList>
            <consortium name="RefSeq"/>
        </authorList>
    </citation>
    <scope>IDENTIFICATION</scope>
</reference>
<gene>
    <name evidence="4" type="primary">LOC110989887</name>
</gene>
<feature type="compositionally biased region" description="Basic and acidic residues" evidence="2">
    <location>
        <begin position="318"/>
        <end position="327"/>
    </location>
</feature>
<feature type="coiled-coil region" evidence="1">
    <location>
        <begin position="62"/>
        <end position="221"/>
    </location>
</feature>
<dbReference type="OMA" id="RESHRSC"/>
<keyword evidence="3" id="KW-1185">Reference proteome</keyword>
<keyword evidence="1" id="KW-0175">Coiled coil</keyword>
<dbReference type="Proteomes" id="UP000694845">
    <property type="component" value="Unplaced"/>
</dbReference>
<protein>
    <submittedName>
        <fullName evidence="4">Centrosomal protein CEP57L1-like</fullName>
    </submittedName>
</protein>
<feature type="region of interest" description="Disordered" evidence="2">
    <location>
        <begin position="1"/>
        <end position="52"/>
    </location>
</feature>
<dbReference type="PANTHER" id="PTHR38580:SF1">
    <property type="entry name" value="COILED-COIL DOMAIN-CONTAINING PROTEIN 192"/>
    <property type="match status" value="1"/>
</dbReference>
<dbReference type="PANTHER" id="PTHR38580">
    <property type="entry name" value="COILED-COIL DOMAIN-CONTAINING PROTEIN 192"/>
    <property type="match status" value="1"/>
</dbReference>
<dbReference type="AlphaFoldDB" id="A0A8B7ZZV8"/>
<organism evidence="3 4">
    <name type="scientific">Acanthaster planci</name>
    <name type="common">Crown-of-thorns starfish</name>
    <dbReference type="NCBI Taxonomy" id="133434"/>
    <lineage>
        <taxon>Eukaryota</taxon>
        <taxon>Metazoa</taxon>
        <taxon>Echinodermata</taxon>
        <taxon>Eleutherozoa</taxon>
        <taxon>Asterozoa</taxon>
        <taxon>Asteroidea</taxon>
        <taxon>Valvatacea</taxon>
        <taxon>Valvatida</taxon>
        <taxon>Acanthasteridae</taxon>
        <taxon>Acanthaster</taxon>
    </lineage>
</organism>
<feature type="compositionally biased region" description="Low complexity" evidence="2">
    <location>
        <begin position="413"/>
        <end position="423"/>
    </location>
</feature>
<name>A0A8B7ZZV8_ACAPL</name>
<feature type="region of interest" description="Disordered" evidence="2">
    <location>
        <begin position="290"/>
        <end position="489"/>
    </location>
</feature>
<accession>A0A8B7ZZV8</accession>
<evidence type="ECO:0000313" key="3">
    <source>
        <dbReference type="Proteomes" id="UP000694845"/>
    </source>
</evidence>